<evidence type="ECO:0000313" key="3">
    <source>
        <dbReference type="Proteomes" id="UP000075714"/>
    </source>
</evidence>
<dbReference type="Proteomes" id="UP000075714">
    <property type="component" value="Unassembled WGS sequence"/>
</dbReference>
<reference evidence="3" key="1">
    <citation type="journal article" date="2016" name="Nat. Commun.">
        <title>The Gonium pectorale genome demonstrates co-option of cell cycle regulation during the evolution of multicellularity.</title>
        <authorList>
            <person name="Hanschen E.R."/>
            <person name="Marriage T.N."/>
            <person name="Ferris P.J."/>
            <person name="Hamaji T."/>
            <person name="Toyoda A."/>
            <person name="Fujiyama A."/>
            <person name="Neme R."/>
            <person name="Noguchi H."/>
            <person name="Minakuchi Y."/>
            <person name="Suzuki M."/>
            <person name="Kawai-Toyooka H."/>
            <person name="Smith D.R."/>
            <person name="Sparks H."/>
            <person name="Anderson J."/>
            <person name="Bakaric R."/>
            <person name="Luria V."/>
            <person name="Karger A."/>
            <person name="Kirschner M.W."/>
            <person name="Durand P.M."/>
            <person name="Michod R.E."/>
            <person name="Nozaki H."/>
            <person name="Olson B.J."/>
        </authorList>
    </citation>
    <scope>NUCLEOTIDE SEQUENCE [LARGE SCALE GENOMIC DNA]</scope>
    <source>
        <strain evidence="3">NIES-2863</strain>
    </source>
</reference>
<keyword evidence="3" id="KW-1185">Reference proteome</keyword>
<gene>
    <name evidence="2" type="ORF">GPECTOR_11g264</name>
</gene>
<protein>
    <submittedName>
        <fullName evidence="2">Uncharacterized protein</fullName>
    </submittedName>
</protein>
<accession>A0A150GPU6</accession>
<dbReference type="OrthoDB" id="549772at2759"/>
<feature type="region of interest" description="Disordered" evidence="1">
    <location>
        <begin position="1"/>
        <end position="24"/>
    </location>
</feature>
<dbReference type="EMBL" id="LSYV01000012">
    <property type="protein sequence ID" value="KXZ51824.1"/>
    <property type="molecule type" value="Genomic_DNA"/>
</dbReference>
<evidence type="ECO:0000256" key="1">
    <source>
        <dbReference type="SAM" id="MobiDB-lite"/>
    </source>
</evidence>
<sequence>MLRGEGQGAQGPAGSSGGGGSQPGGGLGDRDVCLYSDAQMAARELRALAPFLLTFGAPDSRPYLQHAEWVLSEALTGAASNYCGPGSTLLRAADLEVAAGATHALRRSHEAHMAAHVRAQLQLAMALPEASQRLVELQAENADSAMSVGTRMAAYPMMLLRTLRRTPYAPRQQRG</sequence>
<organism evidence="2 3">
    <name type="scientific">Gonium pectorale</name>
    <name type="common">Green alga</name>
    <dbReference type="NCBI Taxonomy" id="33097"/>
    <lineage>
        <taxon>Eukaryota</taxon>
        <taxon>Viridiplantae</taxon>
        <taxon>Chlorophyta</taxon>
        <taxon>core chlorophytes</taxon>
        <taxon>Chlorophyceae</taxon>
        <taxon>CS clade</taxon>
        <taxon>Chlamydomonadales</taxon>
        <taxon>Volvocaceae</taxon>
        <taxon>Gonium</taxon>
    </lineage>
</organism>
<comment type="caution">
    <text evidence="2">The sequence shown here is derived from an EMBL/GenBank/DDBJ whole genome shotgun (WGS) entry which is preliminary data.</text>
</comment>
<evidence type="ECO:0000313" key="2">
    <source>
        <dbReference type="EMBL" id="KXZ51824.1"/>
    </source>
</evidence>
<dbReference type="AlphaFoldDB" id="A0A150GPU6"/>
<proteinExistence type="predicted"/>
<name>A0A150GPU6_GONPE</name>